<gene>
    <name evidence="8" type="ORF">MPH_05312</name>
</gene>
<dbReference type="Proteomes" id="UP000007129">
    <property type="component" value="Unassembled WGS sequence"/>
</dbReference>
<dbReference type="InterPro" id="IPR014043">
    <property type="entry name" value="Acyl_transferase_dom"/>
</dbReference>
<dbReference type="InterPro" id="IPR013968">
    <property type="entry name" value="PKS_KR"/>
</dbReference>
<dbReference type="InterPro" id="IPR020806">
    <property type="entry name" value="PKS_PP-bd"/>
</dbReference>
<feature type="domain" description="PKS/mFAS DH" evidence="7">
    <location>
        <begin position="369"/>
        <end position="689"/>
    </location>
</feature>
<keyword evidence="3" id="KW-0808">Transferase</keyword>
<feature type="active site" description="Proton donor; for dehydratase activity" evidence="5">
    <location>
        <position position="596"/>
    </location>
</feature>
<dbReference type="SUPFAM" id="SSF47336">
    <property type="entry name" value="ACP-like"/>
    <property type="match status" value="1"/>
</dbReference>
<dbReference type="GO" id="GO:0004312">
    <property type="term" value="F:fatty acid synthase activity"/>
    <property type="evidence" value="ECO:0007669"/>
    <property type="project" value="TreeGrafter"/>
</dbReference>
<dbReference type="PROSITE" id="PS50075">
    <property type="entry name" value="CARRIER"/>
    <property type="match status" value="1"/>
</dbReference>
<dbReference type="Pfam" id="PF08659">
    <property type="entry name" value="KR"/>
    <property type="match status" value="1"/>
</dbReference>
<name>K2RRW8_MACPH</name>
<dbReference type="SUPFAM" id="SSF55048">
    <property type="entry name" value="Probable ACP-binding domain of malonyl-CoA ACP transacylase"/>
    <property type="match status" value="1"/>
</dbReference>
<dbReference type="Gene3D" id="3.40.50.720">
    <property type="entry name" value="NAD(P)-binding Rossmann-like Domain"/>
    <property type="match status" value="2"/>
</dbReference>
<dbReference type="InterPro" id="IPR042104">
    <property type="entry name" value="PKS_dehydratase_sf"/>
</dbReference>
<dbReference type="Pfam" id="PF21089">
    <property type="entry name" value="PKS_DH_N"/>
    <property type="match status" value="1"/>
</dbReference>
<dbReference type="InterPro" id="IPR057326">
    <property type="entry name" value="KR_dom"/>
</dbReference>
<dbReference type="FunFam" id="3.40.50.720:FF:000209">
    <property type="entry name" value="Polyketide synthase Pks12"/>
    <property type="match status" value="1"/>
</dbReference>
<dbReference type="VEuPathDB" id="FungiDB:MPH_05312"/>
<keyword evidence="1" id="KW-0596">Phosphopantetheine</keyword>
<dbReference type="GO" id="GO:0030639">
    <property type="term" value="P:polyketide biosynthetic process"/>
    <property type="evidence" value="ECO:0007669"/>
    <property type="project" value="UniProtKB-ARBA"/>
</dbReference>
<dbReference type="Pfam" id="PF23114">
    <property type="entry name" value="NAD-bd_HRPKS_sdrA"/>
    <property type="match status" value="1"/>
</dbReference>
<dbReference type="InterPro" id="IPR016036">
    <property type="entry name" value="Malonyl_transacylase_ACP-bd"/>
</dbReference>
<dbReference type="Gene3D" id="1.10.1200.10">
    <property type="entry name" value="ACP-like"/>
    <property type="match status" value="1"/>
</dbReference>
<dbReference type="PANTHER" id="PTHR43775">
    <property type="entry name" value="FATTY ACID SYNTHASE"/>
    <property type="match status" value="1"/>
</dbReference>
<dbReference type="HOGENOM" id="CLU_000022_31_0_1"/>
<evidence type="ECO:0000256" key="1">
    <source>
        <dbReference type="ARBA" id="ARBA00022450"/>
    </source>
</evidence>
<reference evidence="8 9" key="1">
    <citation type="journal article" date="2012" name="BMC Genomics">
        <title>Tools to kill: Genome of one of the most destructive plant pathogenic fungi Macrophomina phaseolina.</title>
        <authorList>
            <person name="Islam M.S."/>
            <person name="Haque M.S."/>
            <person name="Islam M.M."/>
            <person name="Emdad E.M."/>
            <person name="Halim A."/>
            <person name="Hossen Q.M.M."/>
            <person name="Hossain M.Z."/>
            <person name="Ahmed B."/>
            <person name="Rahim S."/>
            <person name="Rahman M.S."/>
            <person name="Alam M.M."/>
            <person name="Hou S."/>
            <person name="Wan X."/>
            <person name="Saito J.A."/>
            <person name="Alam M."/>
        </authorList>
    </citation>
    <scope>NUCLEOTIDE SEQUENCE [LARGE SCALE GENOMIC DNA]</scope>
    <source>
        <strain evidence="8 9">MS6</strain>
    </source>
</reference>
<comment type="caution">
    <text evidence="8">The sequence shown here is derived from an EMBL/GenBank/DDBJ whole genome shotgun (WGS) entry which is preliminary data.</text>
</comment>
<evidence type="ECO:0000313" key="8">
    <source>
        <dbReference type="EMBL" id="EKG17458.1"/>
    </source>
</evidence>
<dbReference type="Pfam" id="PF13602">
    <property type="entry name" value="ADH_zinc_N_2"/>
    <property type="match status" value="1"/>
</dbReference>
<evidence type="ECO:0000313" key="9">
    <source>
        <dbReference type="Proteomes" id="UP000007129"/>
    </source>
</evidence>
<keyword evidence="2" id="KW-0597">Phosphoprotein</keyword>
<dbReference type="Gene3D" id="3.90.180.10">
    <property type="entry name" value="Medium-chain alcohol dehydrogenases, catalytic domain"/>
    <property type="match status" value="1"/>
</dbReference>
<dbReference type="CDD" id="cd05195">
    <property type="entry name" value="enoyl_red"/>
    <property type="match status" value="1"/>
</dbReference>
<dbReference type="PANTHER" id="PTHR43775:SF13">
    <property type="entry name" value="POLYKETIDE SYNTHASE 1"/>
    <property type="match status" value="1"/>
</dbReference>
<dbReference type="SUPFAM" id="SSF52151">
    <property type="entry name" value="FabD/lysophospholipase-like"/>
    <property type="match status" value="1"/>
</dbReference>
<dbReference type="GO" id="GO:1901336">
    <property type="term" value="P:lactone biosynthetic process"/>
    <property type="evidence" value="ECO:0007669"/>
    <property type="project" value="UniProtKB-ARBA"/>
</dbReference>
<dbReference type="SUPFAM" id="SSF50129">
    <property type="entry name" value="GroES-like"/>
    <property type="match status" value="1"/>
</dbReference>
<evidence type="ECO:0000256" key="3">
    <source>
        <dbReference type="ARBA" id="ARBA00022679"/>
    </source>
</evidence>
<feature type="region of interest" description="C-terminal hotdog fold" evidence="5">
    <location>
        <begin position="531"/>
        <end position="689"/>
    </location>
</feature>
<dbReference type="Pfam" id="PF14765">
    <property type="entry name" value="PS-DH"/>
    <property type="match status" value="1"/>
</dbReference>
<accession>K2RRW8</accession>
<dbReference type="InterPro" id="IPR049551">
    <property type="entry name" value="PKS_DH_C"/>
</dbReference>
<feature type="active site" description="Proton acceptor; for dehydratase activity" evidence="5">
    <location>
        <position position="401"/>
    </location>
</feature>
<keyword evidence="4" id="KW-0511">Multifunctional enzyme</keyword>
<feature type="domain" description="Carrier" evidence="6">
    <location>
        <begin position="1596"/>
        <end position="1673"/>
    </location>
</feature>
<dbReference type="SMART" id="SM00826">
    <property type="entry name" value="PKS_DH"/>
    <property type="match status" value="1"/>
</dbReference>
<dbReference type="InterPro" id="IPR009081">
    <property type="entry name" value="PP-bd_ACP"/>
</dbReference>
<dbReference type="PROSITE" id="PS52019">
    <property type="entry name" value="PKS_MFAS_DH"/>
    <property type="match status" value="1"/>
</dbReference>
<dbReference type="InterPro" id="IPR049900">
    <property type="entry name" value="PKS_mFAS_DH"/>
</dbReference>
<dbReference type="InterPro" id="IPR013154">
    <property type="entry name" value="ADH-like_N"/>
</dbReference>
<proteinExistence type="predicted"/>
<dbReference type="InterPro" id="IPR036291">
    <property type="entry name" value="NAD(P)-bd_dom_sf"/>
</dbReference>
<dbReference type="SMART" id="SM00823">
    <property type="entry name" value="PKS_PP"/>
    <property type="match status" value="1"/>
</dbReference>
<evidence type="ECO:0000259" key="7">
    <source>
        <dbReference type="PROSITE" id="PS52019"/>
    </source>
</evidence>
<dbReference type="GO" id="GO:0031177">
    <property type="term" value="F:phosphopantetheine binding"/>
    <property type="evidence" value="ECO:0007669"/>
    <property type="project" value="InterPro"/>
</dbReference>
<dbReference type="Gene3D" id="3.40.366.10">
    <property type="entry name" value="Malonyl-Coenzyme A Acyl Carrier Protein, domain 2"/>
    <property type="match status" value="1"/>
</dbReference>
<evidence type="ECO:0000259" key="6">
    <source>
        <dbReference type="PROSITE" id="PS50075"/>
    </source>
</evidence>
<dbReference type="PROSITE" id="PS00012">
    <property type="entry name" value="PHOSPHOPANTETHEINE"/>
    <property type="match status" value="1"/>
</dbReference>
<dbReference type="InterPro" id="IPR049552">
    <property type="entry name" value="PKS_DH_N"/>
</dbReference>
<protein>
    <submittedName>
        <fullName evidence="8">Beta-ketoacyl synthase</fullName>
    </submittedName>
</protein>
<dbReference type="InterPro" id="IPR056501">
    <property type="entry name" value="NAD-bd_HRPKS_sdrA"/>
</dbReference>
<dbReference type="InterPro" id="IPR016035">
    <property type="entry name" value="Acyl_Trfase/lysoPLipase"/>
</dbReference>
<dbReference type="OrthoDB" id="329835at2759"/>
<dbReference type="GO" id="GO:0016491">
    <property type="term" value="F:oxidoreductase activity"/>
    <property type="evidence" value="ECO:0007669"/>
    <property type="project" value="InterPro"/>
</dbReference>
<feature type="region of interest" description="N-terminal hotdog fold" evidence="5">
    <location>
        <begin position="369"/>
        <end position="504"/>
    </location>
</feature>
<dbReference type="InterPro" id="IPR006162">
    <property type="entry name" value="Ppantetheine_attach_site"/>
</dbReference>
<dbReference type="SMART" id="SM00827">
    <property type="entry name" value="PKS_AT"/>
    <property type="match status" value="1"/>
</dbReference>
<dbReference type="InterPro" id="IPR011032">
    <property type="entry name" value="GroES-like_sf"/>
</dbReference>
<dbReference type="EMBL" id="AHHD01000247">
    <property type="protein sequence ID" value="EKG17458.1"/>
    <property type="molecule type" value="Genomic_DNA"/>
</dbReference>
<dbReference type="eggNOG" id="KOG1202">
    <property type="taxonomic scope" value="Eukaryota"/>
</dbReference>
<dbReference type="Gene3D" id="3.10.129.110">
    <property type="entry name" value="Polyketide synthase dehydratase"/>
    <property type="match status" value="1"/>
</dbReference>
<dbReference type="SMART" id="SM00822">
    <property type="entry name" value="PKS_KR"/>
    <property type="match status" value="1"/>
</dbReference>
<dbReference type="InterPro" id="IPR020807">
    <property type="entry name" value="PKS_DH"/>
</dbReference>
<dbReference type="GO" id="GO:0006633">
    <property type="term" value="P:fatty acid biosynthetic process"/>
    <property type="evidence" value="ECO:0007669"/>
    <property type="project" value="TreeGrafter"/>
</dbReference>
<organism evidence="8 9">
    <name type="scientific">Macrophomina phaseolina (strain MS6)</name>
    <name type="common">Charcoal rot fungus</name>
    <dbReference type="NCBI Taxonomy" id="1126212"/>
    <lineage>
        <taxon>Eukaryota</taxon>
        <taxon>Fungi</taxon>
        <taxon>Dikarya</taxon>
        <taxon>Ascomycota</taxon>
        <taxon>Pezizomycotina</taxon>
        <taxon>Dothideomycetes</taxon>
        <taxon>Dothideomycetes incertae sedis</taxon>
        <taxon>Botryosphaeriales</taxon>
        <taxon>Botryosphaeriaceae</taxon>
        <taxon>Macrophomina</taxon>
    </lineage>
</organism>
<evidence type="ECO:0000256" key="2">
    <source>
        <dbReference type="ARBA" id="ARBA00022553"/>
    </source>
</evidence>
<dbReference type="InterPro" id="IPR036736">
    <property type="entry name" value="ACP-like_sf"/>
</dbReference>
<dbReference type="SUPFAM" id="SSF51735">
    <property type="entry name" value="NAD(P)-binding Rossmann-fold domains"/>
    <property type="match status" value="2"/>
</dbReference>
<dbReference type="Pfam" id="PF08240">
    <property type="entry name" value="ADH_N"/>
    <property type="match status" value="1"/>
</dbReference>
<evidence type="ECO:0000256" key="5">
    <source>
        <dbReference type="PROSITE-ProRule" id="PRU01363"/>
    </source>
</evidence>
<dbReference type="STRING" id="1126212.K2RRW8"/>
<dbReference type="InterPro" id="IPR020843">
    <property type="entry name" value="ER"/>
</dbReference>
<sequence length="1685" mass="180431">MGRELLDGYPVFANSIKAADGCLRNLGADFSLLEELTRDKEASRVGQAHVSQPVCTAVQLALTDLLRSWGVHPSAVTGHSSGEIGAAYAAGLLTLESAMAIAYHRGQAVIKLKEKHPELKGTMLAVGASPEEVRPMLKTLRSGQAVVACENSPSSVTVSGDVEAIDELAAAVEHKQQFNRKLRVDVAYHSPHMSLAADDYRAAISEVKPLPAQTATFYSSLHGKKVDGSSLDVSYWVQNLTHPVLFSTSLRELCTDSTPDVLVEVGPHAALEGPIKQTVKELGKQASKTTYLGSLVRGKDAISTCLELAGKLYMKGQPLDFARINSPKDEIKTPVFIAEMAPYPWSHQTRYWNESRINQGHRYKQFARHDLLGRMADYSNDLEPTWKNVIRTDDLPWLRDHKMQALTTFPFAGFICMAIEAASQRAAMRALAFDRFSLREIQVSRPLLLEDGAEYETTLTLRPYAEGTRSYSDAWDEFRVCSWDAAKGWTEHCRGLVGVRKGDVDNAVCNEKGGTRGRAAERLRDARERCHTPVDTSRFYDHLTAAGAMYGPAFQNVVDLSAGDDKAVATVAVPDTASSMPCSYETPSVVHTAFLDLIFQLAFTILGAGRGSGMRTLYMPSAIKEVHVLRNVPNRPGERLHVAASGFADFESPKPTDFNMDGLFSPDSEEASITFEGLTLSPIKGDSAMVEGPRELCYKLMWEPAEQGPHVHSSGTATPNGVNGVPILNGVSGISGVNGHGRNKSSATNGVHSSLNGSLNGIHAAKADISSPPVVLVAENPESNSLVASLADAITISTGQAPTVSQLAEVDSSDRICIVLSELDGNILSTANPKTFAQVQKILTTAAGVLWVTRGAYKSSTNPSANMAVGLLRSVRSETAAKAATLDLDPYSPHGTSAQVELIMKAFERTMAAADAANADMEYAEEGGKLVVPRVVEDGDMNLFVHRETQPSAPYLQPFAQQHGRRLRLAIKTPGALDTLYFDDDAAAPLGDDEVEIEIAATGMNFKDVVVAMGQLPNPYLGIECAGVVARVGTKVSSVSVGDRVCAMPEGAYGSYTRCKETSAARIPHGMAWEVAASIPVVYCTAYYALVDLGRLVKGERVLVHAGAGGVGQAAIQVAQMIGADVYTTVGSADKKRMLMEAYGVPDDRIFYSRDTSFGPAIRAATGGEGVDVVLNSLAGDFLRETWDCLAHFGRFVEIGKRDVTSNTRLEMSKFSHNATFSSVDLTVVANERPRLMASIFETVMKLLEFGAVRPIQPISVIGVGQVEAAFRQLQSGKTTGKLVVVPRAGEQVKATHLRAHNLFRDQATYLIIGGTGGLGRSMAKWMVQKGARYLVLLSRSGRADGKVGQLIADVRPMGATIVVKPCDVANEQQVRALVSDCASSLPPIRGVIHAAMVLRDVLFEKMTHEEYTAVIESKVAGAWNIHTALANTPLDFFIALSSVAGIVGNRGQAAYAAANTFLDALVQHRRRHSQPATSIDLTAILGVGYLADSDCARQDEVLQNIGGDTLAEAEVLALLAGAVGGAMARSCGGHCLTGLRLDGAALPFYASDAKFTALREAALQASHDSSASAAAAGTSKLPVAQALRLAQTPEQALDVVSNGLLEKLSAILMVPVEDMDAARGVTTYGLDSLNAIELRNWITRELQANLQVLELLTSGSLRNLAAAVLKKTRVEHVASAMSPS</sequence>
<dbReference type="InterPro" id="IPR050091">
    <property type="entry name" value="PKS_NRPS_Biosynth_Enz"/>
</dbReference>
<dbReference type="Pfam" id="PF23297">
    <property type="entry name" value="ACP_SdgA_C"/>
    <property type="match status" value="1"/>
</dbReference>
<dbReference type="Pfam" id="PF00698">
    <property type="entry name" value="Acyl_transf_1"/>
    <property type="match status" value="1"/>
</dbReference>
<dbReference type="InterPro" id="IPR001227">
    <property type="entry name" value="Ac_transferase_dom_sf"/>
</dbReference>
<evidence type="ECO:0000256" key="4">
    <source>
        <dbReference type="ARBA" id="ARBA00023268"/>
    </source>
</evidence>
<dbReference type="InParanoid" id="K2RRW8"/>
<dbReference type="SMART" id="SM00829">
    <property type="entry name" value="PKS_ER"/>
    <property type="match status" value="1"/>
</dbReference>